<evidence type="ECO:0000256" key="4">
    <source>
        <dbReference type="ARBA" id="ARBA00022631"/>
    </source>
</evidence>
<keyword evidence="5" id="KW-0210">Decarboxylase</keyword>
<dbReference type="InterPro" id="IPR018020">
    <property type="entry name" value="OHCU_decarboxylase"/>
</dbReference>
<dbReference type="EC" id="4.1.1.97" evidence="3"/>
<evidence type="ECO:0000256" key="5">
    <source>
        <dbReference type="ARBA" id="ARBA00022793"/>
    </source>
</evidence>
<feature type="domain" description="Oxo-4-hydroxy-4-carboxy-5-ureidoimidazoline decarboxylase" evidence="7">
    <location>
        <begin position="7"/>
        <end position="163"/>
    </location>
</feature>
<dbReference type="InterPro" id="IPR017595">
    <property type="entry name" value="OHCU_decarboxylase-2"/>
</dbReference>
<dbReference type="NCBIfam" id="TIGR03180">
    <property type="entry name" value="UraD_2"/>
    <property type="match status" value="1"/>
</dbReference>
<dbReference type="SUPFAM" id="SSF158694">
    <property type="entry name" value="UraD-Like"/>
    <property type="match status" value="1"/>
</dbReference>
<evidence type="ECO:0000256" key="6">
    <source>
        <dbReference type="ARBA" id="ARBA00023239"/>
    </source>
</evidence>
<evidence type="ECO:0000256" key="1">
    <source>
        <dbReference type="ARBA" id="ARBA00001163"/>
    </source>
</evidence>
<keyword evidence="6" id="KW-0456">Lyase</keyword>
<proteinExistence type="predicted"/>
<dbReference type="PANTHER" id="PTHR43466:SF1">
    <property type="entry name" value="2-OXO-4-HYDROXY-4-CARBOXY-5-UREIDOIMIDAZOLINE DECARBOXYLASE-RELATED"/>
    <property type="match status" value="1"/>
</dbReference>
<dbReference type="AlphaFoldDB" id="A0A7Z1DWH8"/>
<dbReference type="NCBIfam" id="NF010372">
    <property type="entry name" value="PRK13798.1"/>
    <property type="match status" value="1"/>
</dbReference>
<dbReference type="Pfam" id="PF09349">
    <property type="entry name" value="OHCU_decarbox"/>
    <property type="match status" value="1"/>
</dbReference>
<gene>
    <name evidence="8" type="ORF">B9Q17_04000</name>
</gene>
<dbReference type="GO" id="GO:0051997">
    <property type="term" value="F:2-oxo-4-hydroxy-4-carboxy-5-ureidoimidazoline decarboxylase activity"/>
    <property type="evidence" value="ECO:0007669"/>
    <property type="project" value="UniProtKB-EC"/>
</dbReference>
<evidence type="ECO:0000256" key="2">
    <source>
        <dbReference type="ARBA" id="ARBA00004754"/>
    </source>
</evidence>
<name>A0A7Z1DWH8_9GAMM</name>
<dbReference type="GO" id="GO:0019628">
    <property type="term" value="P:urate catabolic process"/>
    <property type="evidence" value="ECO:0007669"/>
    <property type="project" value="TreeGrafter"/>
</dbReference>
<sequence>MNLGDFNQLPAAEAEPLLRNCCAAETWVQGMLNARPFMDRNSLYAACRQLWPILTEADWLQAFEAHPRIGNLDSLRKKYASTRNLAGDEQAGTRQADEDTLQRLSTGNQAYLDKFGFIFIVCATGKSAPDMLELLEQRLCNTRGEELQNAAQEQAKITELRLEKLL</sequence>
<evidence type="ECO:0000313" key="8">
    <source>
        <dbReference type="EMBL" id="OZC37293.1"/>
    </source>
</evidence>
<keyword evidence="4" id="KW-0659">Purine metabolism</keyword>
<reference evidence="8 9" key="1">
    <citation type="submission" date="2017-06" db="EMBL/GenBank/DDBJ databases">
        <title>Draft genome sequence of the halophilic bacterium Marinobacter vinifirmus FB1.</title>
        <authorList>
            <person name="Stepanov V.G."/>
            <person name="Roberts D.J."/>
            <person name="Fox G.E."/>
        </authorList>
    </citation>
    <scope>NUCLEOTIDE SEQUENCE [LARGE SCALE GENOMIC DNA]</scope>
    <source>
        <strain evidence="8 9">FB1</strain>
    </source>
</reference>
<comment type="caution">
    <text evidence="8">The sequence shown here is derived from an EMBL/GenBank/DDBJ whole genome shotgun (WGS) entry which is preliminary data.</text>
</comment>
<comment type="pathway">
    <text evidence="2">Purine metabolism; urate degradation; (S)-allantoin from urate: step 3/3.</text>
</comment>
<dbReference type="RefSeq" id="WP_094624143.1">
    <property type="nucleotide sequence ID" value="NZ_NEFY01000002.1"/>
</dbReference>
<dbReference type="Proteomes" id="UP000216984">
    <property type="component" value="Unassembled WGS sequence"/>
</dbReference>
<protein>
    <recommendedName>
        <fullName evidence="3">2-oxo-4-hydroxy-4-carboxy-5-ureidoimidazoline decarboxylase</fullName>
        <ecNumber evidence="3">4.1.1.97</ecNumber>
    </recommendedName>
</protein>
<evidence type="ECO:0000313" key="9">
    <source>
        <dbReference type="Proteomes" id="UP000216984"/>
    </source>
</evidence>
<keyword evidence="9" id="KW-1185">Reference proteome</keyword>
<evidence type="ECO:0000259" key="7">
    <source>
        <dbReference type="Pfam" id="PF09349"/>
    </source>
</evidence>
<dbReference type="GO" id="GO:0006144">
    <property type="term" value="P:purine nucleobase metabolic process"/>
    <property type="evidence" value="ECO:0007669"/>
    <property type="project" value="UniProtKB-KW"/>
</dbReference>
<accession>A0A7Z1DWH8</accession>
<comment type="catalytic activity">
    <reaction evidence="1">
        <text>5-hydroxy-2-oxo-4-ureido-2,5-dihydro-1H-imidazole-5-carboxylate + H(+) = (S)-allantoin + CO2</text>
        <dbReference type="Rhea" id="RHEA:26301"/>
        <dbReference type="ChEBI" id="CHEBI:15378"/>
        <dbReference type="ChEBI" id="CHEBI:15678"/>
        <dbReference type="ChEBI" id="CHEBI:16526"/>
        <dbReference type="ChEBI" id="CHEBI:58639"/>
        <dbReference type="EC" id="4.1.1.97"/>
    </reaction>
</comment>
<organism evidence="8 9">
    <name type="scientific">Marinobacter vinifirmus</name>
    <dbReference type="NCBI Taxonomy" id="355591"/>
    <lineage>
        <taxon>Bacteria</taxon>
        <taxon>Pseudomonadati</taxon>
        <taxon>Pseudomonadota</taxon>
        <taxon>Gammaproteobacteria</taxon>
        <taxon>Pseudomonadales</taxon>
        <taxon>Marinobacteraceae</taxon>
        <taxon>Marinobacter</taxon>
    </lineage>
</organism>
<dbReference type="EMBL" id="NEFY01000002">
    <property type="protein sequence ID" value="OZC37293.1"/>
    <property type="molecule type" value="Genomic_DNA"/>
</dbReference>
<evidence type="ECO:0000256" key="3">
    <source>
        <dbReference type="ARBA" id="ARBA00012257"/>
    </source>
</evidence>
<dbReference type="PANTHER" id="PTHR43466">
    <property type="entry name" value="2-OXO-4-HYDROXY-4-CARBOXY-5-UREIDOIMIDAZOLINE DECARBOXYLASE-RELATED"/>
    <property type="match status" value="1"/>
</dbReference>
<dbReference type="Gene3D" id="1.10.3330.10">
    <property type="entry name" value="Oxo-4-hydroxy-4-carboxy-5-ureidoimidazoline decarboxylase"/>
    <property type="match status" value="1"/>
</dbReference>
<dbReference type="InterPro" id="IPR036778">
    <property type="entry name" value="OHCU_decarboxylase_sf"/>
</dbReference>